<dbReference type="OrthoDB" id="430293at2759"/>
<proteinExistence type="predicted"/>
<dbReference type="SUPFAM" id="SSF50199">
    <property type="entry name" value="Staphylococcal nuclease"/>
    <property type="match status" value="1"/>
</dbReference>
<feature type="compositionally biased region" description="Low complexity" evidence="1">
    <location>
        <begin position="534"/>
        <end position="545"/>
    </location>
</feature>
<dbReference type="AlphaFoldDB" id="U6G6C6"/>
<dbReference type="VEuPathDB" id="ToxoDB:EPH_0004070"/>
<dbReference type="SMART" id="SM00318">
    <property type="entry name" value="SNc"/>
    <property type="match status" value="1"/>
</dbReference>
<evidence type="ECO:0000256" key="2">
    <source>
        <dbReference type="SAM" id="Phobius"/>
    </source>
</evidence>
<feature type="region of interest" description="Disordered" evidence="1">
    <location>
        <begin position="779"/>
        <end position="834"/>
    </location>
</feature>
<feature type="region of interest" description="Disordered" evidence="1">
    <location>
        <begin position="1"/>
        <end position="84"/>
    </location>
</feature>
<accession>U6G6C6</accession>
<organism evidence="4 5">
    <name type="scientific">Eimeria praecox</name>
    <dbReference type="NCBI Taxonomy" id="51316"/>
    <lineage>
        <taxon>Eukaryota</taxon>
        <taxon>Sar</taxon>
        <taxon>Alveolata</taxon>
        <taxon>Apicomplexa</taxon>
        <taxon>Conoidasida</taxon>
        <taxon>Coccidia</taxon>
        <taxon>Eucoccidiorida</taxon>
        <taxon>Eimeriorina</taxon>
        <taxon>Eimeriidae</taxon>
        <taxon>Eimeria</taxon>
    </lineage>
</organism>
<feature type="region of interest" description="Disordered" evidence="1">
    <location>
        <begin position="510"/>
        <end position="645"/>
    </location>
</feature>
<protein>
    <recommendedName>
        <fullName evidence="3">TNase-like domain-containing protein</fullName>
    </recommendedName>
</protein>
<keyword evidence="2" id="KW-1133">Transmembrane helix</keyword>
<dbReference type="PANTHER" id="PTHR24330:SF19">
    <property type="entry name" value="MEDIATOR OF RNA POLYMERASE II TRANSCRIPTION SUBUNIT 29"/>
    <property type="match status" value="1"/>
</dbReference>
<feature type="region of interest" description="Disordered" evidence="1">
    <location>
        <begin position="204"/>
        <end position="268"/>
    </location>
</feature>
<evidence type="ECO:0000313" key="4">
    <source>
        <dbReference type="EMBL" id="CDI75022.1"/>
    </source>
</evidence>
<feature type="compositionally biased region" description="Low complexity" evidence="1">
    <location>
        <begin position="212"/>
        <end position="258"/>
    </location>
</feature>
<reference evidence="4" key="1">
    <citation type="submission" date="2013-10" db="EMBL/GenBank/DDBJ databases">
        <title>Genomic analysis of the causative agents of coccidiosis in chickens.</title>
        <authorList>
            <person name="Reid A.J."/>
            <person name="Blake D."/>
            <person name="Billington K."/>
            <person name="Browne H."/>
            <person name="Dunn M."/>
            <person name="Hung S."/>
            <person name="Kawahara F."/>
            <person name="Miranda-Saavedra D."/>
            <person name="Mourier T."/>
            <person name="Nagra H."/>
            <person name="Otto T.D."/>
            <person name="Rawlings N."/>
            <person name="Sanchez A."/>
            <person name="Sanders M."/>
            <person name="Subramaniam C."/>
            <person name="Tay Y."/>
            <person name="Dear P."/>
            <person name="Doerig C."/>
            <person name="Gruber A."/>
            <person name="Parkinson J."/>
            <person name="Shirley M."/>
            <person name="Wan K.L."/>
            <person name="Berriman M."/>
            <person name="Tomley F."/>
            <person name="Pain A."/>
        </authorList>
    </citation>
    <scope>NUCLEOTIDE SEQUENCE [LARGE SCALE GENOMIC DNA]</scope>
    <source>
        <strain evidence="4">Houghton</strain>
    </source>
</reference>
<feature type="compositionally biased region" description="Polar residues" evidence="1">
    <location>
        <begin position="631"/>
        <end position="640"/>
    </location>
</feature>
<dbReference type="EMBL" id="HG690664">
    <property type="protein sequence ID" value="CDI75022.1"/>
    <property type="molecule type" value="Genomic_DNA"/>
</dbReference>
<keyword evidence="2" id="KW-0812">Transmembrane</keyword>
<evidence type="ECO:0000313" key="5">
    <source>
        <dbReference type="Proteomes" id="UP000018201"/>
    </source>
</evidence>
<gene>
    <name evidence="4" type="ORF">EPH_0004070</name>
</gene>
<dbReference type="InterPro" id="IPR035437">
    <property type="entry name" value="SNase_OB-fold_sf"/>
</dbReference>
<evidence type="ECO:0000256" key="1">
    <source>
        <dbReference type="SAM" id="MobiDB-lite"/>
    </source>
</evidence>
<reference evidence="4" key="2">
    <citation type="submission" date="2013-10" db="EMBL/GenBank/DDBJ databases">
        <authorList>
            <person name="Aslett M."/>
        </authorList>
    </citation>
    <scope>NUCLEOTIDE SEQUENCE [LARGE SCALE GENOMIC DNA]</scope>
    <source>
        <strain evidence="4">Houghton</strain>
    </source>
</reference>
<feature type="compositionally biased region" description="Low complexity" evidence="1">
    <location>
        <begin position="565"/>
        <end position="574"/>
    </location>
</feature>
<feature type="compositionally biased region" description="Low complexity" evidence="1">
    <location>
        <begin position="62"/>
        <end position="82"/>
    </location>
</feature>
<feature type="compositionally biased region" description="Gly residues" evidence="1">
    <location>
        <begin position="596"/>
        <end position="618"/>
    </location>
</feature>
<dbReference type="Gene3D" id="2.40.50.90">
    <property type="match status" value="1"/>
</dbReference>
<dbReference type="InterPro" id="IPR052145">
    <property type="entry name" value="Mediator/Homeobox_domain"/>
</dbReference>
<dbReference type="Pfam" id="PF00565">
    <property type="entry name" value="SNase"/>
    <property type="match status" value="1"/>
</dbReference>
<feature type="compositionally biased region" description="Low complexity" evidence="1">
    <location>
        <begin position="22"/>
        <end position="44"/>
    </location>
</feature>
<feature type="domain" description="TNase-like" evidence="3">
    <location>
        <begin position="302"/>
        <end position="518"/>
    </location>
</feature>
<feature type="compositionally biased region" description="Low complexity" evidence="1">
    <location>
        <begin position="619"/>
        <end position="629"/>
    </location>
</feature>
<feature type="compositionally biased region" description="Polar residues" evidence="1">
    <location>
        <begin position="117"/>
        <end position="130"/>
    </location>
</feature>
<feature type="transmembrane region" description="Helical" evidence="2">
    <location>
        <begin position="93"/>
        <end position="114"/>
    </location>
</feature>
<dbReference type="Proteomes" id="UP000018201">
    <property type="component" value="Unassembled WGS sequence"/>
</dbReference>
<keyword evidence="2" id="KW-0472">Membrane</keyword>
<dbReference type="PANTHER" id="PTHR24330">
    <property type="entry name" value="HOMEOBOX PROTEIN BARH-LIKE"/>
    <property type="match status" value="1"/>
</dbReference>
<name>U6G6C6_9EIME</name>
<keyword evidence="5" id="KW-1185">Reference proteome</keyword>
<dbReference type="InterPro" id="IPR016071">
    <property type="entry name" value="Staphylococal_nuclease_OB-fold"/>
</dbReference>
<evidence type="ECO:0000259" key="3">
    <source>
        <dbReference type="SMART" id="SM00318"/>
    </source>
</evidence>
<sequence length="834" mass="88455">MVADYHIKSRSVAGEEDPSLKQQLQQQQQQQQQRQRSQQEGLQQAFEQEEEDEEVTLKKPTQQQQQQQQQKQQQQQQQQQYQPSSASSRFHRYIVGPLLLLLLLVAVLALYYGIRSPNPNTSNLTRTPQILKSPPFEGPPSNPTGGISLQETEGGPPRQDVGGPLRSREGPPPYNTPLLGPHLPIPLWRIHAAKRSTDPAWVEKELRDNTPSESSSSSSNNSSSSSNSSNNNKTSSISSNSSSNSSSSSDSSLSSSSSKDVGPPIRRRKKGSIFHSSFAAIIISRLLSSSLEGVVETKTQSKPFTCFVVIVIDGDTLRCVPVASDAEVYVHLNSEHQKTLVPISAAIDTPTEVYVHRNTPPQLELSPWPSRCSPVSACTIKVRLYGIDAPEMRKDKKRIATATATAAAIAAATAAAAATPQAAAATSEEEEYGSVHLDVGGQPLGVAAAAALSDMVLGRVVLLQPLQEDRYKRLLARVLLPSVSSEETEGAPAFSSYIYSLAQHITKLPEREARPASYKTATASTTDRGRSRISSKASINKNSNNKNEKNNTTGGAGAPKETQRSASKSPPSAGSKGGGAPSTAAKDSGGASSEGHTGGTKGGGGASKGGSSKGGGPQGASQGAPKGGASVSGTHASPSGTKALPAAAEKLAEALKTPEVKADPFEVLGLAREALQQTVGPLGAPRENAGDTEGRREVKLLHLLEERQPPLLYDVSDVMLRRGLSSLYTAKNAVYAGRKPQLRRQQQTAINNKEGIWGLSPTIRENPSVYKRRLRDREAAGGGLSKGGTNNTNTHDATGGGSTKIQRGGAPKGQTSSTRAHHRRGNDKPSSTTQ</sequence>
<feature type="compositionally biased region" description="Polar residues" evidence="1">
    <location>
        <begin position="787"/>
        <end position="796"/>
    </location>
</feature>
<feature type="region of interest" description="Disordered" evidence="1">
    <location>
        <begin position="116"/>
        <end position="178"/>
    </location>
</feature>